<dbReference type="EMBL" id="JACOQK010000001">
    <property type="protein sequence ID" value="MBC5788468.1"/>
    <property type="molecule type" value="Genomic_DNA"/>
</dbReference>
<dbReference type="InterPro" id="IPR000905">
    <property type="entry name" value="Gcp-like_dom"/>
</dbReference>
<evidence type="ECO:0000259" key="1">
    <source>
        <dbReference type="Pfam" id="PF00814"/>
    </source>
</evidence>
<evidence type="ECO:0000313" key="2">
    <source>
        <dbReference type="EMBL" id="MBC5788468.1"/>
    </source>
</evidence>
<proteinExistence type="predicted"/>
<dbReference type="CDD" id="cd24032">
    <property type="entry name" value="ASKHA_NBD_TsaB"/>
    <property type="match status" value="1"/>
</dbReference>
<gene>
    <name evidence="2" type="primary">tsaB</name>
    <name evidence="2" type="ORF">H8Z77_10675</name>
</gene>
<dbReference type="SUPFAM" id="SSF53067">
    <property type="entry name" value="Actin-like ATPase domain"/>
    <property type="match status" value="2"/>
</dbReference>
<protein>
    <submittedName>
        <fullName evidence="2">tRNA (Adenosine(37)-N6)-threonylcarbamoyltransferase complex dimerization subunit type 1 TsaB</fullName>
    </submittedName>
</protein>
<feature type="domain" description="Gcp-like" evidence="1">
    <location>
        <begin position="31"/>
        <end position="220"/>
    </location>
</feature>
<dbReference type="Gene3D" id="3.30.420.40">
    <property type="match status" value="2"/>
</dbReference>
<comment type="caution">
    <text evidence="2">The sequence shown here is derived from an EMBL/GenBank/DDBJ whole genome shotgun (WGS) entry which is preliminary data.</text>
</comment>
<reference evidence="2 3" key="1">
    <citation type="submission" date="2020-08" db="EMBL/GenBank/DDBJ databases">
        <title>Genome public.</title>
        <authorList>
            <person name="Liu C."/>
            <person name="Sun Q."/>
        </authorList>
    </citation>
    <scope>NUCLEOTIDE SEQUENCE [LARGE SCALE GENOMIC DNA]</scope>
    <source>
        <strain evidence="2 3">NSJ-27</strain>
    </source>
</reference>
<name>A0ABR7ITL6_9CLOT</name>
<organism evidence="2 3">
    <name type="scientific">Clostridium facile</name>
    <dbReference type="NCBI Taxonomy" id="2763035"/>
    <lineage>
        <taxon>Bacteria</taxon>
        <taxon>Bacillati</taxon>
        <taxon>Bacillota</taxon>
        <taxon>Clostridia</taxon>
        <taxon>Eubacteriales</taxon>
        <taxon>Clostridiaceae</taxon>
        <taxon>Clostridium</taxon>
    </lineage>
</organism>
<dbReference type="Pfam" id="PF00814">
    <property type="entry name" value="TsaD"/>
    <property type="match status" value="1"/>
</dbReference>
<keyword evidence="3" id="KW-1185">Reference proteome</keyword>
<evidence type="ECO:0000313" key="3">
    <source>
        <dbReference type="Proteomes" id="UP000649151"/>
    </source>
</evidence>
<accession>A0ABR7ITL6</accession>
<sequence>MAFDSSAKVASVAVCSETEILAEFSTNTGLTHSQTLLPMAEQVLACANISMEQIDAFAVASGPGSFTGLRIGISAVKGMAQVLDKPCIGVSTLEGLIQNLQGFDGIGCAVMDARCNQVYNCLYSLGEQPKRLCDDRALTIAELTEELKTYHQKIILVGDGADLCYNKMDGQLEQLVLAPIALRKQRASSIGLCAHVLYQQGKAVPAQALMPSYLRLSQAERMRQAAQQNQ</sequence>
<dbReference type="InterPro" id="IPR043129">
    <property type="entry name" value="ATPase_NBD"/>
</dbReference>
<dbReference type="NCBIfam" id="TIGR03725">
    <property type="entry name" value="T6A_YeaZ"/>
    <property type="match status" value="1"/>
</dbReference>
<dbReference type="Proteomes" id="UP000649151">
    <property type="component" value="Unassembled WGS sequence"/>
</dbReference>
<dbReference type="PANTHER" id="PTHR11735">
    <property type="entry name" value="TRNA N6-ADENOSINE THREONYLCARBAMOYLTRANSFERASE"/>
    <property type="match status" value="1"/>
</dbReference>
<dbReference type="RefSeq" id="WP_186997137.1">
    <property type="nucleotide sequence ID" value="NZ_JACOQK010000001.1"/>
</dbReference>
<dbReference type="PANTHER" id="PTHR11735:SF11">
    <property type="entry name" value="TRNA THREONYLCARBAMOYLADENOSINE BIOSYNTHESIS PROTEIN TSAB"/>
    <property type="match status" value="1"/>
</dbReference>
<dbReference type="InterPro" id="IPR022496">
    <property type="entry name" value="T6A_TsaB"/>
</dbReference>